<reference evidence="1 2" key="1">
    <citation type="journal article" date="2016" name="Front. Microbiol.">
        <title>Comparative Functional Genomic Analysis of Two Vibrio Phages Reveals Complex Metabolic Interactions with the Host Cell.</title>
        <authorList>
            <person name="Skliros D."/>
            <person name="Kalatzis P.G."/>
            <person name="Katharios P."/>
            <person name="Flemetakis E."/>
        </authorList>
    </citation>
    <scope>NUCLEOTIDE SEQUENCE [LARGE SCALE GENOMIC DNA]</scope>
</reference>
<gene>
    <name evidence="1" type="ORF">phiGrn1_0354</name>
</gene>
<organism evidence="1 2">
    <name type="scientific">Vibrio phage phi-Grn1</name>
    <dbReference type="NCBI Taxonomy" id="1747713"/>
    <lineage>
        <taxon>Viruses</taxon>
        <taxon>Duplodnaviria</taxon>
        <taxon>Heunggongvirae</taxon>
        <taxon>Uroviricota</taxon>
        <taxon>Caudoviricetes</taxon>
        <taxon>Pantevenvirales</taxon>
        <taxon>Straboviridae</taxon>
        <taxon>Schizotequatrovirus</taxon>
        <taxon>Schizotequatrovirus valkk3</taxon>
    </lineage>
</organism>
<evidence type="ECO:0000313" key="1">
    <source>
        <dbReference type="EMBL" id="ALP47226.1"/>
    </source>
</evidence>
<protein>
    <submittedName>
        <fullName evidence="1">Uncharacterized protein</fullName>
    </submittedName>
</protein>
<name>A0A140B3K8_9CAUD</name>
<dbReference type="Proteomes" id="UP000230575">
    <property type="component" value="Segment"/>
</dbReference>
<dbReference type="EMBL" id="KT919972">
    <property type="protein sequence ID" value="ALP47226.1"/>
    <property type="molecule type" value="Genomic_DNA"/>
</dbReference>
<accession>A0A140B3K8</accession>
<proteinExistence type="predicted"/>
<sequence length="92" mass="10773">MKTTFFNASGNEMSYQWFHVPFAYTKLNLGNKQLVIAEISRNVKRIAYALRNNETGRIGIVRFKPIHEDRKRGKYFEYKGNKVFLKDVGVVL</sequence>
<evidence type="ECO:0000313" key="2">
    <source>
        <dbReference type="Proteomes" id="UP000230575"/>
    </source>
</evidence>